<dbReference type="SUPFAM" id="SSF48452">
    <property type="entry name" value="TPR-like"/>
    <property type="match status" value="1"/>
</dbReference>
<dbReference type="GO" id="GO:0043161">
    <property type="term" value="P:proteasome-mediated ubiquitin-dependent protein catabolic process"/>
    <property type="evidence" value="ECO:0007669"/>
    <property type="project" value="TreeGrafter"/>
</dbReference>
<evidence type="ECO:0000313" key="2">
    <source>
        <dbReference type="EMBL" id="EMS61841.1"/>
    </source>
</evidence>
<reference evidence="2" key="1">
    <citation type="journal article" date="2013" name="Nature">
        <title>Draft genome of the wheat A-genome progenitor Triticum urartu.</title>
        <authorList>
            <person name="Ling H.Q."/>
            <person name="Zhao S."/>
            <person name="Liu D."/>
            <person name="Wang J."/>
            <person name="Sun H."/>
            <person name="Zhang C."/>
            <person name="Fan H."/>
            <person name="Li D."/>
            <person name="Dong L."/>
            <person name="Tao Y."/>
            <person name="Gao C."/>
            <person name="Wu H."/>
            <person name="Li Y."/>
            <person name="Cui Y."/>
            <person name="Guo X."/>
            <person name="Zheng S."/>
            <person name="Wang B."/>
            <person name="Yu K."/>
            <person name="Liang Q."/>
            <person name="Yang W."/>
            <person name="Lou X."/>
            <person name="Chen J."/>
            <person name="Feng M."/>
            <person name="Jian J."/>
            <person name="Zhang X."/>
            <person name="Luo G."/>
            <person name="Jiang Y."/>
            <person name="Liu J."/>
            <person name="Wang Z."/>
            <person name="Sha Y."/>
            <person name="Zhang B."/>
            <person name="Wu H."/>
            <person name="Tang D."/>
            <person name="Shen Q."/>
            <person name="Xue P."/>
            <person name="Zou S."/>
            <person name="Wang X."/>
            <person name="Liu X."/>
            <person name="Wang F."/>
            <person name="Yang Y."/>
            <person name="An X."/>
            <person name="Dong Z."/>
            <person name="Zhang K."/>
            <person name="Zhang X."/>
            <person name="Luo M.C."/>
            <person name="Dvorak J."/>
            <person name="Tong Y."/>
            <person name="Wang J."/>
            <person name="Yang H."/>
            <person name="Li Z."/>
            <person name="Wang D."/>
            <person name="Zhang A."/>
            <person name="Wang J."/>
        </authorList>
    </citation>
    <scope>NUCLEOTIDE SEQUENCE</scope>
</reference>
<dbReference type="GO" id="GO:0006515">
    <property type="term" value="P:protein quality control for misfolded or incompletely synthesized proteins"/>
    <property type="evidence" value="ECO:0007669"/>
    <property type="project" value="TreeGrafter"/>
</dbReference>
<dbReference type="eggNOG" id="KOG4642">
    <property type="taxonomic scope" value="Eukaryota"/>
</dbReference>
<dbReference type="GO" id="GO:0000209">
    <property type="term" value="P:protein polyubiquitination"/>
    <property type="evidence" value="ECO:0007669"/>
    <property type="project" value="TreeGrafter"/>
</dbReference>
<dbReference type="GO" id="GO:0061630">
    <property type="term" value="F:ubiquitin protein ligase activity"/>
    <property type="evidence" value="ECO:0007669"/>
    <property type="project" value="TreeGrafter"/>
</dbReference>
<gene>
    <name evidence="2" type="ORF">TRIUR3_18236</name>
</gene>
<protein>
    <submittedName>
        <fullName evidence="2">E3 ubiquitin-protein ligase CHIP</fullName>
    </submittedName>
</protein>
<feature type="region of interest" description="Disordered" evidence="1">
    <location>
        <begin position="86"/>
        <end position="112"/>
    </location>
</feature>
<dbReference type="InterPro" id="IPR011990">
    <property type="entry name" value="TPR-like_helical_dom_sf"/>
</dbReference>
<dbReference type="EMBL" id="KD090018">
    <property type="protein sequence ID" value="EMS61841.1"/>
    <property type="molecule type" value="Genomic_DNA"/>
</dbReference>
<dbReference type="GO" id="GO:0005737">
    <property type="term" value="C:cytoplasm"/>
    <property type="evidence" value="ECO:0007669"/>
    <property type="project" value="TreeGrafter"/>
</dbReference>
<dbReference type="PANTHER" id="PTHR46803:SF4">
    <property type="entry name" value="U-BOX DOMAIN-CONTAINING PROTEIN"/>
    <property type="match status" value="1"/>
</dbReference>
<dbReference type="AlphaFoldDB" id="M7ZQB5"/>
<name>M7ZQB5_TRIUA</name>
<dbReference type="GO" id="GO:0051087">
    <property type="term" value="F:protein-folding chaperone binding"/>
    <property type="evidence" value="ECO:0007669"/>
    <property type="project" value="TreeGrafter"/>
</dbReference>
<organism evidence="2">
    <name type="scientific">Triticum urartu</name>
    <name type="common">Red wild einkorn</name>
    <name type="synonym">Crithodium urartu</name>
    <dbReference type="NCBI Taxonomy" id="4572"/>
    <lineage>
        <taxon>Eukaryota</taxon>
        <taxon>Viridiplantae</taxon>
        <taxon>Streptophyta</taxon>
        <taxon>Embryophyta</taxon>
        <taxon>Tracheophyta</taxon>
        <taxon>Spermatophyta</taxon>
        <taxon>Magnoliopsida</taxon>
        <taxon>Liliopsida</taxon>
        <taxon>Poales</taxon>
        <taxon>Poaceae</taxon>
        <taxon>BOP clade</taxon>
        <taxon>Pooideae</taxon>
        <taxon>Triticodae</taxon>
        <taxon>Triticeae</taxon>
        <taxon>Triticinae</taxon>
        <taxon>Triticum</taxon>
    </lineage>
</organism>
<dbReference type="GO" id="GO:0071218">
    <property type="term" value="P:cellular response to misfolded protein"/>
    <property type="evidence" value="ECO:0007669"/>
    <property type="project" value="TreeGrafter"/>
</dbReference>
<sequence length="112" mass="12368">MASAELGAKAIALCPGVAVYWVNRGLCHFRRKDWARVEEDSRRALALDDASVKGHYLLGCALLDKEDCALAVKEFEKVRGDPRLLKRSSSRTRVSEDDSSVSNPSPSFHCFG</sequence>
<dbReference type="PANTHER" id="PTHR46803">
    <property type="entry name" value="E3 UBIQUITIN-PROTEIN LIGASE CHIP"/>
    <property type="match status" value="1"/>
</dbReference>
<dbReference type="Gene3D" id="1.25.40.10">
    <property type="entry name" value="Tetratricopeptide repeat domain"/>
    <property type="match status" value="1"/>
</dbReference>
<proteinExistence type="predicted"/>
<dbReference type="GO" id="GO:0045862">
    <property type="term" value="P:positive regulation of proteolysis"/>
    <property type="evidence" value="ECO:0007669"/>
    <property type="project" value="TreeGrafter"/>
</dbReference>
<dbReference type="STRING" id="4572.M7ZQB5"/>
<dbReference type="OMA" id="FFNCHVV"/>
<evidence type="ECO:0000256" key="1">
    <source>
        <dbReference type="SAM" id="MobiDB-lite"/>
    </source>
</evidence>
<accession>M7ZQB5</accession>